<dbReference type="EMBL" id="FLTX01000051">
    <property type="protein sequence ID" value="SBV52425.1"/>
    <property type="molecule type" value="Genomic_DNA"/>
</dbReference>
<dbReference type="OrthoDB" id="7022049at2"/>
<evidence type="ECO:0000313" key="2">
    <source>
        <dbReference type="EMBL" id="PPV05675.1"/>
    </source>
</evidence>
<feature type="transmembrane region" description="Helical" evidence="1">
    <location>
        <begin position="197"/>
        <end position="215"/>
    </location>
</feature>
<name>A0A1C3NPV2_9XANT</name>
<organism evidence="3 4">
    <name type="scientific">Xanthomonas bromi</name>
    <dbReference type="NCBI Taxonomy" id="56449"/>
    <lineage>
        <taxon>Bacteria</taxon>
        <taxon>Pseudomonadati</taxon>
        <taxon>Pseudomonadota</taxon>
        <taxon>Gammaproteobacteria</taxon>
        <taxon>Lysobacterales</taxon>
        <taxon>Lysobacteraceae</taxon>
        <taxon>Xanthomonas</taxon>
    </lineage>
</organism>
<keyword evidence="1" id="KW-1133">Transmembrane helix</keyword>
<dbReference type="Pfam" id="PF13687">
    <property type="entry name" value="DUF4153"/>
    <property type="match status" value="1"/>
</dbReference>
<dbReference type="Proteomes" id="UP000239710">
    <property type="component" value="Unassembled WGS sequence"/>
</dbReference>
<sequence length="614" mass="68091">MQNIPATSSLEPDTPLTRQTRALIVLVALLQGGLLYLAALGAQHGVHPFTDLGVRICWYTLVMTVPSMVLLSLQQLRDRRLWQHVAGSTLVLAALGGWAAWSATGAPALQIASVLWPFGFTVTVGWFVALPWLQYRQQHGHWRADYHTLFDHAWQNALTLALALLFVWVCWMVLWLWASLFALVKIMVFRELFREQAFIYLATGIMTGLGILIGRTQHRAVQVMRQILFSLCTGLLPLLAAVAVLFLLVLPFTGLQALWQTRSAASILLSLVFGLVLFTNAVYRDGSVQPPYPRWLRRVVEAGLLSLPLHAALAAYALALRIAQHGWTGERFCAAVMAVLALAYASAYAFAVVRPRAGHWLAHLASGNMVLSWVVIGLAILINSPLLDPYRITVHSQMQRLAIGTPESERTNLEFLRFDNGRRGYLAVQALRATPAFAGSPERKQKLEQLLARTSRWERSETVEDQKDKQLTDLTQIRQHVTLAAGQAEPPADWWQYLVRSKMLWGACTQGNSTCVVSSSDLDGDGELDVLLCNLGADYTVACELQTRNRHGWYQAGTAQLYSLDGAAMSDVSKALRNGQLQPRPTRWPDLALPGGRRIHITPNEAGIQPGPRP</sequence>
<keyword evidence="1" id="KW-0812">Transmembrane</keyword>
<feature type="transmembrane region" description="Helical" evidence="1">
    <location>
        <begin position="52"/>
        <end position="73"/>
    </location>
</feature>
<gene>
    <name evidence="3" type="ORF">XBLMG947_3220</name>
    <name evidence="2" type="ORF">XbrCFBP1976_16105</name>
</gene>
<keyword evidence="5" id="KW-1185">Reference proteome</keyword>
<feature type="transmembrane region" description="Helical" evidence="1">
    <location>
        <begin position="85"/>
        <end position="103"/>
    </location>
</feature>
<keyword evidence="1" id="KW-0472">Membrane</keyword>
<dbReference type="InterPro" id="IPR025291">
    <property type="entry name" value="DUF4153"/>
</dbReference>
<evidence type="ECO:0000313" key="5">
    <source>
        <dbReference type="Proteomes" id="UP000239710"/>
    </source>
</evidence>
<dbReference type="Proteomes" id="UP000092503">
    <property type="component" value="Unassembled WGS sequence"/>
</dbReference>
<dbReference type="EMBL" id="MDCE01000025">
    <property type="protein sequence ID" value="PPV05675.1"/>
    <property type="molecule type" value="Genomic_DNA"/>
</dbReference>
<evidence type="ECO:0000313" key="4">
    <source>
        <dbReference type="Proteomes" id="UP000092503"/>
    </source>
</evidence>
<dbReference type="RefSeq" id="WP_065469633.1">
    <property type="nucleotide sequence ID" value="NZ_FLTX01000051.1"/>
</dbReference>
<feature type="transmembrane region" description="Helical" evidence="1">
    <location>
        <begin position="334"/>
        <end position="353"/>
    </location>
</feature>
<proteinExistence type="predicted"/>
<reference evidence="2 5" key="2">
    <citation type="submission" date="2016-08" db="EMBL/GenBank/DDBJ databases">
        <title>Evolution of the type three secretion system and type three effector repertoires in Xanthomonas.</title>
        <authorList>
            <person name="Merda D."/>
            <person name="Briand M."/>
            <person name="Bosis E."/>
            <person name="Rousseau C."/>
            <person name="Portier P."/>
            <person name="Jacques M.-A."/>
            <person name="Fischer-Le Saux M."/>
        </authorList>
    </citation>
    <scope>NUCLEOTIDE SEQUENCE [LARGE SCALE GENOMIC DNA]</scope>
    <source>
        <strain evidence="2 5">CFBP1976</strain>
    </source>
</reference>
<feature type="transmembrane region" description="Helical" evidence="1">
    <location>
        <begin position="156"/>
        <end position="177"/>
    </location>
</feature>
<feature type="transmembrane region" description="Helical" evidence="1">
    <location>
        <begin position="21"/>
        <end position="40"/>
    </location>
</feature>
<dbReference type="AlphaFoldDB" id="A0A1C3NPV2"/>
<dbReference type="STRING" id="56449.XBLMG947_3220"/>
<feature type="transmembrane region" description="Helical" evidence="1">
    <location>
        <begin position="304"/>
        <end position="322"/>
    </location>
</feature>
<evidence type="ECO:0000256" key="1">
    <source>
        <dbReference type="SAM" id="Phobius"/>
    </source>
</evidence>
<feature type="transmembrane region" description="Helical" evidence="1">
    <location>
        <begin position="264"/>
        <end position="283"/>
    </location>
</feature>
<feature type="transmembrane region" description="Helical" evidence="1">
    <location>
        <begin position="227"/>
        <end position="252"/>
    </location>
</feature>
<feature type="transmembrane region" description="Helical" evidence="1">
    <location>
        <begin position="360"/>
        <end position="382"/>
    </location>
</feature>
<evidence type="ECO:0000313" key="3">
    <source>
        <dbReference type="EMBL" id="SBV52425.1"/>
    </source>
</evidence>
<feature type="transmembrane region" description="Helical" evidence="1">
    <location>
        <begin position="115"/>
        <end position="135"/>
    </location>
</feature>
<reference evidence="3 4" key="1">
    <citation type="submission" date="2016-06" db="EMBL/GenBank/DDBJ databases">
        <authorList>
            <person name="Kjaerup R.B."/>
            <person name="Dalgaard T.S."/>
            <person name="Juul-Madsen H.R."/>
        </authorList>
    </citation>
    <scope>NUCLEOTIDE SEQUENCE [LARGE SCALE GENOMIC DNA]</scope>
    <source>
        <strain evidence="3">LMG947</strain>
    </source>
</reference>
<accession>A0A1C3NPV2</accession>
<protein>
    <submittedName>
        <fullName evidence="2">DUF4153 domain-containing protein</fullName>
    </submittedName>
    <submittedName>
        <fullName evidence="3">Membrane protein</fullName>
    </submittedName>
</protein>